<dbReference type="Proteomes" id="UP001060215">
    <property type="component" value="Chromosome 6"/>
</dbReference>
<sequence length="437" mass="48890">MKMALRSRLDHSRSSDLKRKRNQATTIVRQGDRKTSPSSDNPPNCRYALALSLSLSLSLQPLLFLFRYVPKRRMLYLVWKGPKPYHKANWDWENTRIYLELVVKEIDTGNRPHMSINPNGYRSLAKTYEAATGLTHSMKQLKNRYNQLKAEWRAWSKLMDSRKGPTGIGFDQETRLINASDEWWATMEKLLEPLDGRCDDDGGGLRGGEGTVTGKKCPKGLSGIFCKVDKECCKFRTKCMDHEELMRRVFTGAAATGKNAWTPSEMQNQLEVEGESDSADFSTDSNELGASETTNLMKSATINALGSGSKRRHSFVTAVQKKRITEAKALATSMDDLVNSVKTQSKELTVNHVVGGQSVTMAEAVGHLYEIQGLDQSNPLLHFGISLMEVPNNRKMVMSIPSDAGIIGWLQVKQQDKDRTTTVPPLASILSNQGLRF</sequence>
<comment type="caution">
    <text evidence="1">The sequence shown here is derived from an EMBL/GenBank/DDBJ whole genome shotgun (WGS) entry which is preliminary data.</text>
</comment>
<keyword evidence="2" id="KW-1185">Reference proteome</keyword>
<name>A0ACC0IBH8_9ERIC</name>
<evidence type="ECO:0000313" key="1">
    <source>
        <dbReference type="EMBL" id="KAI8022760.1"/>
    </source>
</evidence>
<protein>
    <submittedName>
        <fullName evidence="1">L10-interacting MYB domain-containing protein</fullName>
    </submittedName>
</protein>
<reference evidence="1 2" key="1">
    <citation type="journal article" date="2022" name="Plant J.">
        <title>Chromosome-level genome of Camellia lanceoleosa provides a valuable resource for understanding genome evolution and self-incompatibility.</title>
        <authorList>
            <person name="Gong W."/>
            <person name="Xiao S."/>
            <person name="Wang L."/>
            <person name="Liao Z."/>
            <person name="Chang Y."/>
            <person name="Mo W."/>
            <person name="Hu G."/>
            <person name="Li W."/>
            <person name="Zhao G."/>
            <person name="Zhu H."/>
            <person name="Hu X."/>
            <person name="Ji K."/>
            <person name="Xiang X."/>
            <person name="Song Q."/>
            <person name="Yuan D."/>
            <person name="Jin S."/>
            <person name="Zhang L."/>
        </authorList>
    </citation>
    <scope>NUCLEOTIDE SEQUENCE [LARGE SCALE GENOMIC DNA]</scope>
    <source>
        <strain evidence="1">SQ_2022a</strain>
    </source>
</reference>
<accession>A0ACC0IBH8</accession>
<proteinExistence type="predicted"/>
<evidence type="ECO:0000313" key="2">
    <source>
        <dbReference type="Proteomes" id="UP001060215"/>
    </source>
</evidence>
<gene>
    <name evidence="1" type="ORF">LOK49_LG03G01387</name>
</gene>
<dbReference type="EMBL" id="CM045763">
    <property type="protein sequence ID" value="KAI8022760.1"/>
    <property type="molecule type" value="Genomic_DNA"/>
</dbReference>
<organism evidence="1 2">
    <name type="scientific">Camellia lanceoleosa</name>
    <dbReference type="NCBI Taxonomy" id="1840588"/>
    <lineage>
        <taxon>Eukaryota</taxon>
        <taxon>Viridiplantae</taxon>
        <taxon>Streptophyta</taxon>
        <taxon>Embryophyta</taxon>
        <taxon>Tracheophyta</taxon>
        <taxon>Spermatophyta</taxon>
        <taxon>Magnoliopsida</taxon>
        <taxon>eudicotyledons</taxon>
        <taxon>Gunneridae</taxon>
        <taxon>Pentapetalae</taxon>
        <taxon>asterids</taxon>
        <taxon>Ericales</taxon>
        <taxon>Theaceae</taxon>
        <taxon>Camellia</taxon>
    </lineage>
</organism>